<feature type="region of interest" description="Disordered" evidence="1">
    <location>
        <begin position="27"/>
        <end position="46"/>
    </location>
</feature>
<evidence type="ECO:0000313" key="3">
    <source>
        <dbReference type="Proteomes" id="UP000660262"/>
    </source>
</evidence>
<gene>
    <name evidence="2" type="ORF">PPROV_001071200</name>
</gene>
<organism evidence="2 3">
    <name type="scientific">Pycnococcus provasolii</name>
    <dbReference type="NCBI Taxonomy" id="41880"/>
    <lineage>
        <taxon>Eukaryota</taxon>
        <taxon>Viridiplantae</taxon>
        <taxon>Chlorophyta</taxon>
        <taxon>Pseudoscourfieldiophyceae</taxon>
        <taxon>Pseudoscourfieldiales</taxon>
        <taxon>Pycnococcaceae</taxon>
        <taxon>Pycnococcus</taxon>
    </lineage>
</organism>
<comment type="caution">
    <text evidence="2">The sequence shown here is derived from an EMBL/GenBank/DDBJ whole genome shotgun (WGS) entry which is preliminary data.</text>
</comment>
<keyword evidence="3" id="KW-1185">Reference proteome</keyword>
<reference evidence="2" key="1">
    <citation type="submission" date="2020-10" db="EMBL/GenBank/DDBJ databases">
        <title>Unveiling of a novel bifunctional photoreceptor, Dualchrome1, isolated from a cosmopolitan green alga.</title>
        <authorList>
            <person name="Suzuki S."/>
            <person name="Kawachi M."/>
        </authorList>
    </citation>
    <scope>NUCLEOTIDE SEQUENCE</scope>
    <source>
        <strain evidence="2">NIES 2893</strain>
    </source>
</reference>
<evidence type="ECO:0000313" key="2">
    <source>
        <dbReference type="EMBL" id="GHP11985.1"/>
    </source>
</evidence>
<proteinExistence type="predicted"/>
<dbReference type="EMBL" id="BNJQ01000037">
    <property type="protein sequence ID" value="GHP11985.1"/>
    <property type="molecule type" value="Genomic_DNA"/>
</dbReference>
<protein>
    <submittedName>
        <fullName evidence="2">Uncharacterized protein</fullName>
    </submittedName>
</protein>
<dbReference type="AlphaFoldDB" id="A0A830HZF1"/>
<evidence type="ECO:0000256" key="1">
    <source>
        <dbReference type="SAM" id="MobiDB-lite"/>
    </source>
</evidence>
<sequence>MAPVHLRPLSVVQLPPIPVTTSVALVSGGTSATPRRGSGTSTSGADMTHLVTDSAALRAHLAAFAEALSKDSPDAYEYAAASLQLEEELIDEWNRALGYGDSTGRSLDFLPAPRSVGELEVAVASVRVHIAEARIRLMDDLGDVLTVDGNPI</sequence>
<accession>A0A830HZF1</accession>
<feature type="compositionally biased region" description="Polar residues" evidence="1">
    <location>
        <begin position="27"/>
        <end position="45"/>
    </location>
</feature>
<dbReference type="Proteomes" id="UP000660262">
    <property type="component" value="Unassembled WGS sequence"/>
</dbReference>
<name>A0A830HZF1_9CHLO</name>